<reference evidence="1 2" key="1">
    <citation type="submission" date="2021-03" db="EMBL/GenBank/DDBJ databases">
        <title>Sequencing the genomes of 1000 actinobacteria strains.</title>
        <authorList>
            <person name="Klenk H.-P."/>
        </authorList>
    </citation>
    <scope>NUCLEOTIDE SEQUENCE [LARGE SCALE GENOMIC DNA]</scope>
    <source>
        <strain evidence="1 2">DSM 18824</strain>
    </source>
</reference>
<organism evidence="1 2">
    <name type="scientific">Kribbella aluminosa</name>
    <dbReference type="NCBI Taxonomy" id="416017"/>
    <lineage>
        <taxon>Bacteria</taxon>
        <taxon>Bacillati</taxon>
        <taxon>Actinomycetota</taxon>
        <taxon>Actinomycetes</taxon>
        <taxon>Propionibacteriales</taxon>
        <taxon>Kribbellaceae</taxon>
        <taxon>Kribbella</taxon>
    </lineage>
</organism>
<dbReference type="Proteomes" id="UP000755585">
    <property type="component" value="Unassembled WGS sequence"/>
</dbReference>
<comment type="caution">
    <text evidence="1">The sequence shown here is derived from an EMBL/GenBank/DDBJ whole genome shotgun (WGS) entry which is preliminary data.</text>
</comment>
<keyword evidence="2" id="KW-1185">Reference proteome</keyword>
<evidence type="ECO:0000313" key="2">
    <source>
        <dbReference type="Proteomes" id="UP000755585"/>
    </source>
</evidence>
<accession>A0ABS4URJ6</accession>
<name>A0ABS4URJ6_9ACTN</name>
<dbReference type="EMBL" id="JAGINT010000002">
    <property type="protein sequence ID" value="MBP2354256.1"/>
    <property type="molecule type" value="Genomic_DNA"/>
</dbReference>
<proteinExistence type="predicted"/>
<protein>
    <submittedName>
        <fullName evidence="1">DNA polymerase III epsilon subunit-like protein</fullName>
    </submittedName>
</protein>
<evidence type="ECO:0000313" key="1">
    <source>
        <dbReference type="EMBL" id="MBP2354256.1"/>
    </source>
</evidence>
<sequence length="33" mass="3657">MAAVVGIDQAAYAIHDALADTYFVRDLYDALQR</sequence>
<gene>
    <name evidence="1" type="ORF">JOF29_005366</name>
</gene>